<organism evidence="1 2">
    <name type="scientific">Castanea mollissima</name>
    <name type="common">Chinese chestnut</name>
    <dbReference type="NCBI Taxonomy" id="60419"/>
    <lineage>
        <taxon>Eukaryota</taxon>
        <taxon>Viridiplantae</taxon>
        <taxon>Streptophyta</taxon>
        <taxon>Embryophyta</taxon>
        <taxon>Tracheophyta</taxon>
        <taxon>Spermatophyta</taxon>
        <taxon>Magnoliopsida</taxon>
        <taxon>eudicotyledons</taxon>
        <taxon>Gunneridae</taxon>
        <taxon>Pentapetalae</taxon>
        <taxon>rosids</taxon>
        <taxon>fabids</taxon>
        <taxon>Fagales</taxon>
        <taxon>Fagaceae</taxon>
        <taxon>Castanea</taxon>
    </lineage>
</organism>
<gene>
    <name evidence="1" type="ORF">CMV_007614</name>
</gene>
<sequence length="68" mass="8021">MEMISMGFFMVLYGQVRRSQAETDQKNKFDAIFKTHVYAYEIIEFEQQKHLRCNSLRGGQGTSIQKKK</sequence>
<dbReference type="Proteomes" id="UP000737018">
    <property type="component" value="Unassembled WGS sequence"/>
</dbReference>
<name>A0A8J4RII1_9ROSI</name>
<dbReference type="AlphaFoldDB" id="A0A8J4RII1"/>
<dbReference type="EMBL" id="JRKL02000763">
    <property type="protein sequence ID" value="KAF3968508.1"/>
    <property type="molecule type" value="Genomic_DNA"/>
</dbReference>
<protein>
    <submittedName>
        <fullName evidence="1">Uncharacterized protein</fullName>
    </submittedName>
</protein>
<proteinExistence type="predicted"/>
<comment type="caution">
    <text evidence="1">The sequence shown here is derived from an EMBL/GenBank/DDBJ whole genome shotgun (WGS) entry which is preliminary data.</text>
</comment>
<evidence type="ECO:0000313" key="1">
    <source>
        <dbReference type="EMBL" id="KAF3968508.1"/>
    </source>
</evidence>
<accession>A0A8J4RII1</accession>
<reference evidence="1" key="1">
    <citation type="submission" date="2020-03" db="EMBL/GenBank/DDBJ databases">
        <title>Castanea mollissima Vanexum genome sequencing.</title>
        <authorList>
            <person name="Staton M."/>
        </authorList>
    </citation>
    <scope>NUCLEOTIDE SEQUENCE</scope>
    <source>
        <tissue evidence="1">Leaf</tissue>
    </source>
</reference>
<keyword evidence="2" id="KW-1185">Reference proteome</keyword>
<evidence type="ECO:0000313" key="2">
    <source>
        <dbReference type="Proteomes" id="UP000737018"/>
    </source>
</evidence>